<dbReference type="EMBL" id="MU154569">
    <property type="protein sequence ID" value="KAF9494737.1"/>
    <property type="molecule type" value="Genomic_DNA"/>
</dbReference>
<gene>
    <name evidence="2" type="ORF">BDN71DRAFT_936327</name>
</gene>
<protein>
    <submittedName>
        <fullName evidence="2">Uncharacterized protein</fullName>
    </submittedName>
</protein>
<feature type="region of interest" description="Disordered" evidence="1">
    <location>
        <begin position="326"/>
        <end position="358"/>
    </location>
</feature>
<feature type="region of interest" description="Disordered" evidence="1">
    <location>
        <begin position="1"/>
        <end position="167"/>
    </location>
</feature>
<organism evidence="2 3">
    <name type="scientific">Pleurotus eryngii</name>
    <name type="common">Boletus of the steppes</name>
    <dbReference type="NCBI Taxonomy" id="5323"/>
    <lineage>
        <taxon>Eukaryota</taxon>
        <taxon>Fungi</taxon>
        <taxon>Dikarya</taxon>
        <taxon>Basidiomycota</taxon>
        <taxon>Agaricomycotina</taxon>
        <taxon>Agaricomycetes</taxon>
        <taxon>Agaricomycetidae</taxon>
        <taxon>Agaricales</taxon>
        <taxon>Pleurotineae</taxon>
        <taxon>Pleurotaceae</taxon>
        <taxon>Pleurotus</taxon>
    </lineage>
</organism>
<evidence type="ECO:0000313" key="2">
    <source>
        <dbReference type="EMBL" id="KAF9494737.1"/>
    </source>
</evidence>
<feature type="compositionally biased region" description="Low complexity" evidence="1">
    <location>
        <begin position="62"/>
        <end position="73"/>
    </location>
</feature>
<comment type="caution">
    <text evidence="2">The sequence shown here is derived from an EMBL/GenBank/DDBJ whole genome shotgun (WGS) entry which is preliminary data.</text>
</comment>
<sequence>MSDGNCCKGREAMDHSSVPTVWSLPDPRKPIHRSVLGPCTATTTTSPPSLPPSQTARRPDSQHSLPSSTMSSPLSPPSSIPRKSSPLNPRSSHSDSSTSSISSPVIHSTELLSRFSGKSRPGEPSHSPAETPYNQPRARPRGQSTSSLEMSTVFLGGGVRKPKDNFGDTQALFRGDAVGMHEGEVDTGIGQRLLRSTAFPTSSANVRGRSVSLTPQQEYAPLPGETRSGDGRTALDPPHEITLPVSSSVSVPVISSRTPNSSDQTQSKRGSTPSILSIPSSSAAKPATSFVHAGVTETTIESFEVVRAVGGGKGNIHVPWAEARVSRPWQADRRAQKKKEAIPEEQEEGWVATRDVST</sequence>
<dbReference type="AlphaFoldDB" id="A0A9P6D810"/>
<reference evidence="2" key="1">
    <citation type="submission" date="2020-11" db="EMBL/GenBank/DDBJ databases">
        <authorList>
            <consortium name="DOE Joint Genome Institute"/>
            <person name="Ahrendt S."/>
            <person name="Riley R."/>
            <person name="Andreopoulos W."/>
            <person name="Labutti K."/>
            <person name="Pangilinan J."/>
            <person name="Ruiz-Duenas F.J."/>
            <person name="Barrasa J.M."/>
            <person name="Sanchez-Garcia M."/>
            <person name="Camarero S."/>
            <person name="Miyauchi S."/>
            <person name="Serrano A."/>
            <person name="Linde D."/>
            <person name="Babiker R."/>
            <person name="Drula E."/>
            <person name="Ayuso-Fernandez I."/>
            <person name="Pacheco R."/>
            <person name="Padilla G."/>
            <person name="Ferreira P."/>
            <person name="Barriuso J."/>
            <person name="Kellner H."/>
            <person name="Castanera R."/>
            <person name="Alfaro M."/>
            <person name="Ramirez L."/>
            <person name="Pisabarro A.G."/>
            <person name="Kuo A."/>
            <person name="Tritt A."/>
            <person name="Lipzen A."/>
            <person name="He G."/>
            <person name="Yan M."/>
            <person name="Ng V."/>
            <person name="Cullen D."/>
            <person name="Martin F."/>
            <person name="Rosso M.-N."/>
            <person name="Henrissat B."/>
            <person name="Hibbett D."/>
            <person name="Martinez A.T."/>
            <person name="Grigoriev I.V."/>
        </authorList>
    </citation>
    <scope>NUCLEOTIDE SEQUENCE</scope>
    <source>
        <strain evidence="2">ATCC 90797</strain>
    </source>
</reference>
<name>A0A9P6D810_PLEER</name>
<proteinExistence type="predicted"/>
<feature type="compositionally biased region" description="Low complexity" evidence="1">
    <location>
        <begin position="244"/>
        <end position="256"/>
    </location>
</feature>
<feature type="compositionally biased region" description="Low complexity" evidence="1">
    <location>
        <begin position="94"/>
        <end position="109"/>
    </location>
</feature>
<dbReference type="Proteomes" id="UP000807025">
    <property type="component" value="Unassembled WGS sequence"/>
</dbReference>
<feature type="compositionally biased region" description="Low complexity" evidence="1">
    <location>
        <begin position="38"/>
        <end position="55"/>
    </location>
</feature>
<feature type="compositionally biased region" description="Polar residues" evidence="1">
    <location>
        <begin position="198"/>
        <end position="217"/>
    </location>
</feature>
<feature type="compositionally biased region" description="Basic and acidic residues" evidence="1">
    <location>
        <begin position="330"/>
        <end position="342"/>
    </location>
</feature>
<feature type="compositionally biased region" description="Polar residues" evidence="1">
    <location>
        <begin position="257"/>
        <end position="270"/>
    </location>
</feature>
<feature type="compositionally biased region" description="Low complexity" evidence="1">
    <location>
        <begin position="271"/>
        <end position="288"/>
    </location>
</feature>
<keyword evidence="3" id="KW-1185">Reference proteome</keyword>
<evidence type="ECO:0000256" key="1">
    <source>
        <dbReference type="SAM" id="MobiDB-lite"/>
    </source>
</evidence>
<feature type="region of interest" description="Disordered" evidence="1">
    <location>
        <begin position="196"/>
        <end position="288"/>
    </location>
</feature>
<accession>A0A9P6D810</accession>
<evidence type="ECO:0000313" key="3">
    <source>
        <dbReference type="Proteomes" id="UP000807025"/>
    </source>
</evidence>